<dbReference type="OrthoDB" id="574031at2"/>
<keyword evidence="2" id="KW-1185">Reference proteome</keyword>
<evidence type="ECO:0000313" key="2">
    <source>
        <dbReference type="Proteomes" id="UP000269154"/>
    </source>
</evidence>
<name>A0A3N6PA44_9CYAN</name>
<gene>
    <name evidence="1" type="ORF">D5R40_17755</name>
</gene>
<evidence type="ECO:0000313" key="1">
    <source>
        <dbReference type="EMBL" id="RQH38037.1"/>
    </source>
</evidence>
<comment type="caution">
    <text evidence="1">The sequence shown here is derived from an EMBL/GenBank/DDBJ whole genome shotgun (WGS) entry which is preliminary data.</text>
</comment>
<accession>A0A3N6PA44</accession>
<dbReference type="Proteomes" id="UP000269154">
    <property type="component" value="Unassembled WGS sequence"/>
</dbReference>
<dbReference type="AlphaFoldDB" id="A0A3N6PA44"/>
<proteinExistence type="predicted"/>
<dbReference type="RefSeq" id="WP_124154969.1">
    <property type="nucleotide sequence ID" value="NZ_CAWOLW010000005.1"/>
</dbReference>
<organism evidence="1 2">
    <name type="scientific">Okeania hirsuta</name>
    <dbReference type="NCBI Taxonomy" id="1458930"/>
    <lineage>
        <taxon>Bacteria</taxon>
        <taxon>Bacillati</taxon>
        <taxon>Cyanobacteriota</taxon>
        <taxon>Cyanophyceae</taxon>
        <taxon>Oscillatoriophycideae</taxon>
        <taxon>Oscillatoriales</taxon>
        <taxon>Microcoleaceae</taxon>
        <taxon>Okeania</taxon>
    </lineage>
</organism>
<reference evidence="1 2" key="1">
    <citation type="journal article" date="2018" name="ACS Chem. Biol.">
        <title>Ketoreductase domain dysfunction expands chemodiversity: malyngamide biosynthesis in the cyanobacterium Okeania hirsuta.</title>
        <authorList>
            <person name="Moss N.A."/>
            <person name="Leao T."/>
            <person name="Rankin M."/>
            <person name="McCullough T.M."/>
            <person name="Qu P."/>
            <person name="Korobeynikov A."/>
            <person name="Smith J.L."/>
            <person name="Gerwick L."/>
            <person name="Gerwick W.H."/>
        </authorList>
    </citation>
    <scope>NUCLEOTIDE SEQUENCE [LARGE SCALE GENOMIC DNA]</scope>
    <source>
        <strain evidence="1 2">PAB10Feb10-1</strain>
    </source>
</reference>
<dbReference type="EMBL" id="RCBY01000102">
    <property type="protein sequence ID" value="RQH38037.1"/>
    <property type="molecule type" value="Genomic_DNA"/>
</dbReference>
<protein>
    <submittedName>
        <fullName evidence="1">Uncharacterized protein</fullName>
    </submittedName>
</protein>
<sequence length="98" mass="11199">MHKSISYHTELIQSLKEPSEAAVYLEVVLEEGDPKMIKKAFSNVIEARRGFNFVSDDVYDNLARFDEKLKETGEIEFNLLRKLLESLGLKVGVKVRPS</sequence>